<protein>
    <submittedName>
        <fullName evidence="1">Uncharacterized protein</fullName>
    </submittedName>
</protein>
<dbReference type="Gene3D" id="3.40.630.30">
    <property type="match status" value="1"/>
</dbReference>
<name>A0A7I7YVC1_9MYCO</name>
<gene>
    <name evidence="1" type="ORF">MPRM_25130</name>
</gene>
<dbReference type="PROSITE" id="PS51186">
    <property type="entry name" value="GNAT"/>
    <property type="match status" value="1"/>
</dbReference>
<sequence length="231" mass="25567">MRSKASATLIDEVYHEILEPSFGPDELDTLDTLVEGLAEGWTWGLCAVDGETPVGCVLGYPYVESRLLLIGYVTVKPARRGTGIGGLLLAEAEERWYGQVDVVVAEIEDPRHHPVVGDIDPKRRVTFYARRGARVIVGPYFQPRLGGEGKKRVYHLFLTVLGGRGEVGPENALATGLLKDFILDYFRDSGEGSDFPRADDAEGNRLVAWYCSRDTVPLHPIGDYEHIEIPQ</sequence>
<dbReference type="EMBL" id="AP022614">
    <property type="protein sequence ID" value="BBZ45232.1"/>
    <property type="molecule type" value="Genomic_DNA"/>
</dbReference>
<accession>A0A7I7YVC1</accession>
<dbReference type="AlphaFoldDB" id="A0A7I7YVC1"/>
<keyword evidence="2" id="KW-1185">Reference proteome</keyword>
<dbReference type="InterPro" id="IPR016181">
    <property type="entry name" value="Acyl_CoA_acyltransferase"/>
</dbReference>
<dbReference type="Proteomes" id="UP000467105">
    <property type="component" value="Chromosome"/>
</dbReference>
<dbReference type="SUPFAM" id="SSF55729">
    <property type="entry name" value="Acyl-CoA N-acyltransferases (Nat)"/>
    <property type="match status" value="1"/>
</dbReference>
<evidence type="ECO:0000313" key="2">
    <source>
        <dbReference type="Proteomes" id="UP000467105"/>
    </source>
</evidence>
<dbReference type="OrthoDB" id="3729649at2"/>
<reference evidence="1 2" key="1">
    <citation type="journal article" date="2019" name="Emerg. Microbes Infect.">
        <title>Comprehensive subspecies identification of 175 nontuberculous mycobacteria species based on 7547 genomic profiles.</title>
        <authorList>
            <person name="Matsumoto Y."/>
            <person name="Kinjo T."/>
            <person name="Motooka D."/>
            <person name="Nabeya D."/>
            <person name="Jung N."/>
            <person name="Uechi K."/>
            <person name="Horii T."/>
            <person name="Iida T."/>
            <person name="Fujita J."/>
            <person name="Nakamura S."/>
        </authorList>
    </citation>
    <scope>NUCLEOTIDE SEQUENCE [LARGE SCALE GENOMIC DNA]</scope>
    <source>
        <strain evidence="1 2">JCM 14742</strain>
    </source>
</reference>
<dbReference type="Pfam" id="PF00583">
    <property type="entry name" value="Acetyltransf_1"/>
    <property type="match status" value="1"/>
</dbReference>
<evidence type="ECO:0000313" key="1">
    <source>
        <dbReference type="EMBL" id="BBZ45232.1"/>
    </source>
</evidence>
<organism evidence="1 2">
    <name type="scientific">Mycobacterium parmense</name>
    <dbReference type="NCBI Taxonomy" id="185642"/>
    <lineage>
        <taxon>Bacteria</taxon>
        <taxon>Bacillati</taxon>
        <taxon>Actinomycetota</taxon>
        <taxon>Actinomycetes</taxon>
        <taxon>Mycobacteriales</taxon>
        <taxon>Mycobacteriaceae</taxon>
        <taxon>Mycobacterium</taxon>
        <taxon>Mycobacterium simiae complex</taxon>
    </lineage>
</organism>
<dbReference type="CDD" id="cd04301">
    <property type="entry name" value="NAT_SF"/>
    <property type="match status" value="1"/>
</dbReference>
<proteinExistence type="predicted"/>
<dbReference type="RefSeq" id="WP_161494177.1">
    <property type="nucleotide sequence ID" value="NZ_AP022614.1"/>
</dbReference>
<dbReference type="InterPro" id="IPR000182">
    <property type="entry name" value="GNAT_dom"/>
</dbReference>
<dbReference type="GO" id="GO:0016747">
    <property type="term" value="F:acyltransferase activity, transferring groups other than amino-acyl groups"/>
    <property type="evidence" value="ECO:0007669"/>
    <property type="project" value="InterPro"/>
</dbReference>